<evidence type="ECO:0000256" key="6">
    <source>
        <dbReference type="SAM" id="MobiDB-lite"/>
    </source>
</evidence>
<dbReference type="PRINTS" id="PR00043">
    <property type="entry name" value="LEUZIPPRJUN"/>
</dbReference>
<evidence type="ECO:0000313" key="9">
    <source>
        <dbReference type="Proteomes" id="UP000827092"/>
    </source>
</evidence>
<dbReference type="FunFam" id="1.20.5.170:FF:000012">
    <property type="entry name" value="Putative transcription factor AP-1"/>
    <property type="match status" value="1"/>
</dbReference>
<gene>
    <name evidence="8" type="ORF">JTE90_013900</name>
</gene>
<dbReference type="InterPro" id="IPR004827">
    <property type="entry name" value="bZIP"/>
</dbReference>
<evidence type="ECO:0000313" key="8">
    <source>
        <dbReference type="EMBL" id="KAG8195448.1"/>
    </source>
</evidence>
<keyword evidence="4" id="KW-0804">Transcription</keyword>
<comment type="similarity">
    <text evidence="1">Belongs to the bZIP family. Jun subfamily.</text>
</comment>
<dbReference type="PROSITE" id="PS00036">
    <property type="entry name" value="BZIP_BASIC"/>
    <property type="match status" value="1"/>
</dbReference>
<proteinExistence type="inferred from homology"/>
<keyword evidence="9" id="KW-1185">Reference proteome</keyword>
<dbReference type="Proteomes" id="UP000827092">
    <property type="component" value="Unassembled WGS sequence"/>
</dbReference>
<dbReference type="Pfam" id="PF00170">
    <property type="entry name" value="bZIP_1"/>
    <property type="match status" value="1"/>
</dbReference>
<dbReference type="InterPro" id="IPR046347">
    <property type="entry name" value="bZIP_sf"/>
</dbReference>
<dbReference type="PROSITE" id="PS50217">
    <property type="entry name" value="BZIP"/>
    <property type="match status" value="1"/>
</dbReference>
<dbReference type="GO" id="GO:0042127">
    <property type="term" value="P:regulation of cell population proliferation"/>
    <property type="evidence" value="ECO:0007669"/>
    <property type="project" value="TreeGrafter"/>
</dbReference>
<evidence type="ECO:0000256" key="2">
    <source>
        <dbReference type="ARBA" id="ARBA00023015"/>
    </source>
</evidence>
<dbReference type="GO" id="GO:0051726">
    <property type="term" value="P:regulation of cell cycle"/>
    <property type="evidence" value="ECO:0007669"/>
    <property type="project" value="TreeGrafter"/>
</dbReference>
<feature type="region of interest" description="Disordered" evidence="6">
    <location>
        <begin position="16"/>
        <end position="35"/>
    </location>
</feature>
<feature type="coiled-coil region" evidence="5">
    <location>
        <begin position="296"/>
        <end position="330"/>
    </location>
</feature>
<reference evidence="8 9" key="1">
    <citation type="journal article" date="2022" name="Nat. Ecol. Evol.">
        <title>A masculinizing supergene underlies an exaggerated male reproductive morph in a spider.</title>
        <authorList>
            <person name="Hendrickx F."/>
            <person name="De Corte Z."/>
            <person name="Sonet G."/>
            <person name="Van Belleghem S.M."/>
            <person name="Kostlbacher S."/>
            <person name="Vangestel C."/>
        </authorList>
    </citation>
    <scope>NUCLEOTIDE SEQUENCE [LARGE SCALE GENOMIC DNA]</scope>
    <source>
        <strain evidence="8">W744_W776</strain>
    </source>
</reference>
<dbReference type="GO" id="GO:0000981">
    <property type="term" value="F:DNA-binding transcription factor activity, RNA polymerase II-specific"/>
    <property type="evidence" value="ECO:0007669"/>
    <property type="project" value="TreeGrafter"/>
</dbReference>
<evidence type="ECO:0000259" key="7">
    <source>
        <dbReference type="PROSITE" id="PS50217"/>
    </source>
</evidence>
<evidence type="ECO:0000256" key="5">
    <source>
        <dbReference type="SAM" id="Coils"/>
    </source>
</evidence>
<dbReference type="GO" id="GO:0000978">
    <property type="term" value="F:RNA polymerase II cis-regulatory region sequence-specific DNA binding"/>
    <property type="evidence" value="ECO:0007669"/>
    <property type="project" value="TreeGrafter"/>
</dbReference>
<protein>
    <recommendedName>
        <fullName evidence="7">BZIP domain-containing protein</fullName>
    </recommendedName>
</protein>
<dbReference type="PANTHER" id="PTHR11462:SF35">
    <property type="entry name" value="TRANSCRIPTION FACTOR JRA"/>
    <property type="match status" value="1"/>
</dbReference>
<dbReference type="AlphaFoldDB" id="A0AAV6VH77"/>
<dbReference type="InterPro" id="IPR005643">
    <property type="entry name" value="JNK"/>
</dbReference>
<name>A0AAV6VH77_9ARAC</name>
<dbReference type="InterPro" id="IPR050946">
    <property type="entry name" value="AP-1_TF_bZIP"/>
</dbReference>
<dbReference type="SMART" id="SM00338">
    <property type="entry name" value="BRLZ"/>
    <property type="match status" value="1"/>
</dbReference>
<organism evidence="8 9">
    <name type="scientific">Oedothorax gibbosus</name>
    <dbReference type="NCBI Taxonomy" id="931172"/>
    <lineage>
        <taxon>Eukaryota</taxon>
        <taxon>Metazoa</taxon>
        <taxon>Ecdysozoa</taxon>
        <taxon>Arthropoda</taxon>
        <taxon>Chelicerata</taxon>
        <taxon>Arachnida</taxon>
        <taxon>Araneae</taxon>
        <taxon>Araneomorphae</taxon>
        <taxon>Entelegynae</taxon>
        <taxon>Araneoidea</taxon>
        <taxon>Linyphiidae</taxon>
        <taxon>Erigoninae</taxon>
        <taxon>Oedothorax</taxon>
    </lineage>
</organism>
<dbReference type="Gene3D" id="1.20.5.170">
    <property type="match status" value="1"/>
</dbReference>
<dbReference type="CDD" id="cd14696">
    <property type="entry name" value="bZIP_Jun"/>
    <property type="match status" value="1"/>
</dbReference>
<dbReference type="EMBL" id="JAFNEN010000088">
    <property type="protein sequence ID" value="KAG8195448.1"/>
    <property type="molecule type" value="Genomic_DNA"/>
</dbReference>
<dbReference type="PANTHER" id="PTHR11462">
    <property type="entry name" value="JUN TRANSCRIPTION FACTOR-RELATED"/>
    <property type="match status" value="1"/>
</dbReference>
<dbReference type="Pfam" id="PF03957">
    <property type="entry name" value="Jun"/>
    <property type="match status" value="1"/>
</dbReference>
<accession>A0AAV6VH77</accession>
<evidence type="ECO:0000256" key="1">
    <source>
        <dbReference type="ARBA" id="ARBA00006882"/>
    </source>
</evidence>
<feature type="compositionally biased region" description="Polar residues" evidence="6">
    <location>
        <begin position="174"/>
        <end position="192"/>
    </location>
</feature>
<comment type="caution">
    <text evidence="8">The sequence shown here is derived from an EMBL/GenBank/DDBJ whole genome shotgun (WGS) entry which is preliminary data.</text>
</comment>
<evidence type="ECO:0000256" key="3">
    <source>
        <dbReference type="ARBA" id="ARBA00023125"/>
    </source>
</evidence>
<dbReference type="GO" id="GO:0005667">
    <property type="term" value="C:transcription regulator complex"/>
    <property type="evidence" value="ECO:0007669"/>
    <property type="project" value="TreeGrafter"/>
</dbReference>
<sequence>MEMTFYDDTMYRSSNIKSDGKSSLKRPATLDLDSPDTLSKKQQRLCNILTSPDLHMLKLASPELERFIISNGNITTTPTPTNFLFSKNVTEEQEQYARGFIDALNQLHQTQFQMGASELIARISTGTTPVSSVPSSEFPQGTTVMSSPTLSKLYGGLAPFYLQPATSVIKKSPSKQAPKTDAPQQTSVLQRLSDQRPVEAPVLHRLTDYRPAASESMSLLVVRPPSVDSNSCNSMSSSSTQPLEILVKEEYQTVPGDFSSPPASPIGNGPIDMKDQERIKLERKRYRNRVAASKCRKRKLEKISHLEDKVKELKGENSKLEMTVEKLREQVCFLKQEVLDHAKKGCQIYLTKQ</sequence>
<dbReference type="InterPro" id="IPR002112">
    <property type="entry name" value="Leuzip_Jun"/>
</dbReference>
<feature type="region of interest" description="Disordered" evidence="6">
    <location>
        <begin position="171"/>
        <end position="194"/>
    </location>
</feature>
<evidence type="ECO:0000256" key="4">
    <source>
        <dbReference type="ARBA" id="ARBA00023163"/>
    </source>
</evidence>
<keyword evidence="5" id="KW-0175">Coiled coil</keyword>
<keyword evidence="2" id="KW-0805">Transcription regulation</keyword>
<dbReference type="SUPFAM" id="SSF57959">
    <property type="entry name" value="Leucine zipper domain"/>
    <property type="match status" value="1"/>
</dbReference>
<feature type="domain" description="BZIP" evidence="7">
    <location>
        <begin position="278"/>
        <end position="341"/>
    </location>
</feature>
<keyword evidence="3" id="KW-0238">DNA-binding</keyword>